<dbReference type="Proteomes" id="UP000054166">
    <property type="component" value="Unassembled WGS sequence"/>
</dbReference>
<dbReference type="HOGENOM" id="CLU_2224199_0_0_1"/>
<proteinExistence type="predicted"/>
<reference evidence="1 2" key="1">
    <citation type="submission" date="2014-04" db="EMBL/GenBank/DDBJ databases">
        <authorList>
            <consortium name="DOE Joint Genome Institute"/>
            <person name="Kuo A."/>
            <person name="Tarkka M."/>
            <person name="Buscot F."/>
            <person name="Kohler A."/>
            <person name="Nagy L.G."/>
            <person name="Floudas D."/>
            <person name="Copeland A."/>
            <person name="Barry K.W."/>
            <person name="Cichocki N."/>
            <person name="Veneault-Fourrey C."/>
            <person name="LaButti K."/>
            <person name="Lindquist E.A."/>
            <person name="Lipzen A."/>
            <person name="Lundell T."/>
            <person name="Morin E."/>
            <person name="Murat C."/>
            <person name="Sun H."/>
            <person name="Tunlid A."/>
            <person name="Henrissat B."/>
            <person name="Grigoriev I.V."/>
            <person name="Hibbett D.S."/>
            <person name="Martin F."/>
            <person name="Nordberg H.P."/>
            <person name="Cantor M.N."/>
            <person name="Hua S.X."/>
        </authorList>
    </citation>
    <scope>NUCLEOTIDE SEQUENCE [LARGE SCALE GENOMIC DNA]</scope>
    <source>
        <strain evidence="1 2">F 1598</strain>
    </source>
</reference>
<dbReference type="InParanoid" id="A0A0C3C6B1"/>
<keyword evidence="2" id="KW-1185">Reference proteome</keyword>
<gene>
    <name evidence="1" type="ORF">PILCRDRAFT_351717</name>
</gene>
<organism evidence="1 2">
    <name type="scientific">Piloderma croceum (strain F 1598)</name>
    <dbReference type="NCBI Taxonomy" id="765440"/>
    <lineage>
        <taxon>Eukaryota</taxon>
        <taxon>Fungi</taxon>
        <taxon>Dikarya</taxon>
        <taxon>Basidiomycota</taxon>
        <taxon>Agaricomycotina</taxon>
        <taxon>Agaricomycetes</taxon>
        <taxon>Agaricomycetidae</taxon>
        <taxon>Atheliales</taxon>
        <taxon>Atheliaceae</taxon>
        <taxon>Piloderma</taxon>
    </lineage>
</organism>
<accession>A0A0C3C6B1</accession>
<evidence type="ECO:0000313" key="1">
    <source>
        <dbReference type="EMBL" id="KIM85177.1"/>
    </source>
</evidence>
<reference evidence="2" key="2">
    <citation type="submission" date="2015-01" db="EMBL/GenBank/DDBJ databases">
        <title>Evolutionary Origins and Diversification of the Mycorrhizal Mutualists.</title>
        <authorList>
            <consortium name="DOE Joint Genome Institute"/>
            <consortium name="Mycorrhizal Genomics Consortium"/>
            <person name="Kohler A."/>
            <person name="Kuo A."/>
            <person name="Nagy L.G."/>
            <person name="Floudas D."/>
            <person name="Copeland A."/>
            <person name="Barry K.W."/>
            <person name="Cichocki N."/>
            <person name="Veneault-Fourrey C."/>
            <person name="LaButti K."/>
            <person name="Lindquist E.A."/>
            <person name="Lipzen A."/>
            <person name="Lundell T."/>
            <person name="Morin E."/>
            <person name="Murat C."/>
            <person name="Riley R."/>
            <person name="Ohm R."/>
            <person name="Sun H."/>
            <person name="Tunlid A."/>
            <person name="Henrissat B."/>
            <person name="Grigoriev I.V."/>
            <person name="Hibbett D.S."/>
            <person name="Martin F."/>
        </authorList>
    </citation>
    <scope>NUCLEOTIDE SEQUENCE [LARGE SCALE GENOMIC DNA]</scope>
    <source>
        <strain evidence="2">F 1598</strain>
    </source>
</reference>
<sequence>MASAGVLNPRPTSLYHRFSLVATFLPTAPHHSDLSLIILGDIHEETHPWLWYFERGAASGKPSRPIWKMGRIRRAEIRSSSDTGKFCSEVADDQLYNRFARSSCPF</sequence>
<dbReference type="AlphaFoldDB" id="A0A0C3C6B1"/>
<evidence type="ECO:0000313" key="2">
    <source>
        <dbReference type="Proteomes" id="UP000054166"/>
    </source>
</evidence>
<name>A0A0C3C6B1_PILCF</name>
<protein>
    <submittedName>
        <fullName evidence="1">Uncharacterized protein</fullName>
    </submittedName>
</protein>
<dbReference type="EMBL" id="KN832985">
    <property type="protein sequence ID" value="KIM85177.1"/>
    <property type="molecule type" value="Genomic_DNA"/>
</dbReference>